<name>A0A939HF58_9MICC</name>
<dbReference type="GO" id="GO:0046872">
    <property type="term" value="F:metal ion binding"/>
    <property type="evidence" value="ECO:0007669"/>
    <property type="project" value="UniProtKB-KW"/>
</dbReference>
<evidence type="ECO:0000256" key="5">
    <source>
        <dbReference type="RuleBase" id="RU361279"/>
    </source>
</evidence>
<dbReference type="InterPro" id="IPR037171">
    <property type="entry name" value="NagB/RpiA_transferase-like"/>
</dbReference>
<dbReference type="InterPro" id="IPR002698">
    <property type="entry name" value="FTHF_cligase"/>
</dbReference>
<evidence type="ECO:0000256" key="2">
    <source>
        <dbReference type="ARBA" id="ARBA00022741"/>
    </source>
</evidence>
<feature type="region of interest" description="Disordered" evidence="6">
    <location>
        <begin position="1"/>
        <end position="20"/>
    </location>
</feature>
<keyword evidence="5" id="KW-0460">Magnesium</keyword>
<evidence type="ECO:0000256" key="4">
    <source>
        <dbReference type="PIRSR" id="PIRSR006806-1"/>
    </source>
</evidence>
<evidence type="ECO:0000313" key="7">
    <source>
        <dbReference type="EMBL" id="MBO1267265.1"/>
    </source>
</evidence>
<keyword evidence="2 4" id="KW-0547">Nucleotide-binding</keyword>
<dbReference type="GO" id="GO:0005524">
    <property type="term" value="F:ATP binding"/>
    <property type="evidence" value="ECO:0007669"/>
    <property type="project" value="UniProtKB-KW"/>
</dbReference>
<evidence type="ECO:0000313" key="8">
    <source>
        <dbReference type="Proteomes" id="UP000664164"/>
    </source>
</evidence>
<evidence type="ECO:0000256" key="3">
    <source>
        <dbReference type="ARBA" id="ARBA00022840"/>
    </source>
</evidence>
<dbReference type="EMBL" id="JAFNLL010000007">
    <property type="protein sequence ID" value="MBO1267265.1"/>
    <property type="molecule type" value="Genomic_DNA"/>
</dbReference>
<gene>
    <name evidence="7" type="ORF">J1902_04590</name>
</gene>
<dbReference type="EC" id="6.3.3.2" evidence="5"/>
<comment type="cofactor">
    <cofactor evidence="5">
        <name>Mg(2+)</name>
        <dbReference type="ChEBI" id="CHEBI:18420"/>
    </cofactor>
</comment>
<keyword evidence="7" id="KW-0436">Ligase</keyword>
<dbReference type="Proteomes" id="UP000664164">
    <property type="component" value="Unassembled WGS sequence"/>
</dbReference>
<dbReference type="PANTHER" id="PTHR23407">
    <property type="entry name" value="ATPASE INHIBITOR/5-FORMYLTETRAHYDROFOLATE CYCLO-LIGASE"/>
    <property type="match status" value="1"/>
</dbReference>
<dbReference type="NCBIfam" id="TIGR02727">
    <property type="entry name" value="MTHFS_bact"/>
    <property type="match status" value="1"/>
</dbReference>
<comment type="similarity">
    <text evidence="1 5">Belongs to the 5-formyltetrahydrofolate cyclo-ligase family.</text>
</comment>
<comment type="catalytic activity">
    <reaction evidence="5">
        <text>(6S)-5-formyl-5,6,7,8-tetrahydrofolate + ATP = (6R)-5,10-methenyltetrahydrofolate + ADP + phosphate</text>
        <dbReference type="Rhea" id="RHEA:10488"/>
        <dbReference type="ChEBI" id="CHEBI:30616"/>
        <dbReference type="ChEBI" id="CHEBI:43474"/>
        <dbReference type="ChEBI" id="CHEBI:57455"/>
        <dbReference type="ChEBI" id="CHEBI:57457"/>
        <dbReference type="ChEBI" id="CHEBI:456216"/>
        <dbReference type="EC" id="6.3.3.2"/>
    </reaction>
</comment>
<dbReference type="PANTHER" id="PTHR23407:SF1">
    <property type="entry name" value="5-FORMYLTETRAHYDROFOLATE CYCLO-LIGASE"/>
    <property type="match status" value="1"/>
</dbReference>
<comment type="caution">
    <text evidence="7">The sequence shown here is derived from an EMBL/GenBank/DDBJ whole genome shotgun (WGS) entry which is preliminary data.</text>
</comment>
<dbReference type="GO" id="GO:0035999">
    <property type="term" value="P:tetrahydrofolate interconversion"/>
    <property type="evidence" value="ECO:0007669"/>
    <property type="project" value="TreeGrafter"/>
</dbReference>
<dbReference type="InterPro" id="IPR024185">
    <property type="entry name" value="FTHF_cligase-like_sf"/>
</dbReference>
<protein>
    <recommendedName>
        <fullName evidence="5">5-formyltetrahydrofolate cyclo-ligase</fullName>
        <ecNumber evidence="5">6.3.3.2</ecNumber>
    </recommendedName>
</protein>
<dbReference type="RefSeq" id="WP_207615065.1">
    <property type="nucleotide sequence ID" value="NZ_JAFNLL010000007.1"/>
</dbReference>
<feature type="binding site" evidence="4">
    <location>
        <position position="53"/>
    </location>
    <ligand>
        <name>substrate</name>
    </ligand>
</feature>
<organism evidence="7 8">
    <name type="scientific">Arthrobacter cavernae</name>
    <dbReference type="NCBI Taxonomy" id="2817681"/>
    <lineage>
        <taxon>Bacteria</taxon>
        <taxon>Bacillati</taxon>
        <taxon>Actinomycetota</taxon>
        <taxon>Actinomycetes</taxon>
        <taxon>Micrococcales</taxon>
        <taxon>Micrococcaceae</taxon>
        <taxon>Arthrobacter</taxon>
    </lineage>
</organism>
<evidence type="ECO:0000256" key="1">
    <source>
        <dbReference type="ARBA" id="ARBA00010638"/>
    </source>
</evidence>
<dbReference type="Pfam" id="PF01812">
    <property type="entry name" value="5-FTHF_cyc-lig"/>
    <property type="match status" value="1"/>
</dbReference>
<dbReference type="SUPFAM" id="SSF100950">
    <property type="entry name" value="NagB/RpiA/CoA transferase-like"/>
    <property type="match status" value="1"/>
</dbReference>
<reference evidence="7" key="1">
    <citation type="submission" date="2021-03" db="EMBL/GenBank/DDBJ databases">
        <title>A new species, PO-11, isolated from a karst cave deposit.</title>
        <authorList>
            <person name="Zhaoxiaoyong W."/>
        </authorList>
    </citation>
    <scope>NUCLEOTIDE SEQUENCE</scope>
    <source>
        <strain evidence="7">PO-11</strain>
    </source>
</reference>
<keyword evidence="3 4" id="KW-0067">ATP-binding</keyword>
<keyword evidence="5" id="KW-0479">Metal-binding</keyword>
<sequence>MASKEEIRSEHRRLRKTLSPTQLEDAGSGVAVHGADWAAGRAGGAPAAFAVYLGVSFEPPTLLLMAALHAAGHRVLLPVCEPSRQLSWVLWTPSTPFVSSSYAPINEPVGERLPSTAAASAAGIFLPATAVDRDGNRIGQGGGYYDRLLDFLDSSGVRPPTIAVVYDSEVLPAGTIPAEPFDRPVAEALTPSGVVRLGPGSTADPGPGAP</sequence>
<evidence type="ECO:0000256" key="6">
    <source>
        <dbReference type="SAM" id="MobiDB-lite"/>
    </source>
</evidence>
<dbReference type="GO" id="GO:0030272">
    <property type="term" value="F:5-formyltetrahydrofolate cyclo-ligase activity"/>
    <property type="evidence" value="ECO:0007669"/>
    <property type="project" value="UniProtKB-EC"/>
</dbReference>
<feature type="binding site" evidence="4">
    <location>
        <position position="58"/>
    </location>
    <ligand>
        <name>substrate</name>
    </ligand>
</feature>
<feature type="binding site" evidence="4">
    <location>
        <begin position="4"/>
        <end position="8"/>
    </location>
    <ligand>
        <name>ATP</name>
        <dbReference type="ChEBI" id="CHEBI:30616"/>
    </ligand>
</feature>
<proteinExistence type="inferred from homology"/>
<dbReference type="Gene3D" id="3.40.50.10420">
    <property type="entry name" value="NagB/RpiA/CoA transferase-like"/>
    <property type="match status" value="1"/>
</dbReference>
<accession>A0A939HF58</accession>
<feature type="binding site" evidence="4">
    <location>
        <begin position="137"/>
        <end position="145"/>
    </location>
    <ligand>
        <name>ATP</name>
        <dbReference type="ChEBI" id="CHEBI:30616"/>
    </ligand>
</feature>
<feature type="region of interest" description="Disordered" evidence="6">
    <location>
        <begin position="191"/>
        <end position="210"/>
    </location>
</feature>
<dbReference type="AlphaFoldDB" id="A0A939HF58"/>
<dbReference type="GO" id="GO:0009396">
    <property type="term" value="P:folic acid-containing compound biosynthetic process"/>
    <property type="evidence" value="ECO:0007669"/>
    <property type="project" value="TreeGrafter"/>
</dbReference>
<keyword evidence="8" id="KW-1185">Reference proteome</keyword>
<dbReference type="PIRSF" id="PIRSF006806">
    <property type="entry name" value="FTHF_cligase"/>
    <property type="match status" value="1"/>
</dbReference>